<dbReference type="SUPFAM" id="SSF51445">
    <property type="entry name" value="(Trans)glycosidases"/>
    <property type="match status" value="1"/>
</dbReference>
<evidence type="ECO:0000313" key="3">
    <source>
        <dbReference type="EMBL" id="EEF68973.1"/>
    </source>
</evidence>
<evidence type="ECO:0000313" key="4">
    <source>
        <dbReference type="Proteomes" id="UP000005950"/>
    </source>
</evidence>
<gene>
    <name evidence="3" type="ORF">HOLDEFILI_00941</name>
</gene>
<feature type="domain" description="Glycosyl hydrolase-like 10" evidence="2">
    <location>
        <begin position="37"/>
        <end position="342"/>
    </location>
</feature>
<dbReference type="InterPro" id="IPR052177">
    <property type="entry name" value="Divisome_Glycosyl_Hydrolase"/>
</dbReference>
<dbReference type="EMBL" id="ACCF01000054">
    <property type="protein sequence ID" value="EEF68973.1"/>
    <property type="molecule type" value="Genomic_DNA"/>
</dbReference>
<reference evidence="3 4" key="2">
    <citation type="submission" date="2009-02" db="EMBL/GenBank/DDBJ databases">
        <title>Draft genome sequence of Holdemania filiformis DSM 12042.</title>
        <authorList>
            <person name="Sudarsanam P."/>
            <person name="Ley R."/>
            <person name="Guruge J."/>
            <person name="Turnbaugh P.J."/>
            <person name="Mahowald M."/>
            <person name="Liep D."/>
            <person name="Gordon J."/>
        </authorList>
    </citation>
    <scope>NUCLEOTIDE SEQUENCE [LARGE SCALE GENOMIC DNA]</scope>
    <source>
        <strain evidence="3 4">DSM 12042</strain>
    </source>
</reference>
<dbReference type="InterPro" id="IPR003790">
    <property type="entry name" value="GHL10"/>
</dbReference>
<dbReference type="Proteomes" id="UP000005950">
    <property type="component" value="Unassembled WGS sequence"/>
</dbReference>
<dbReference type="PROSITE" id="PS51257">
    <property type="entry name" value="PROKAR_LIPOPROTEIN"/>
    <property type="match status" value="1"/>
</dbReference>
<accession>B9Y560</accession>
<dbReference type="STRING" id="545696.HOLDEFILI_00941"/>
<evidence type="ECO:0000259" key="2">
    <source>
        <dbReference type="Pfam" id="PF02638"/>
    </source>
</evidence>
<dbReference type="HOGENOM" id="CLU_019247_0_0_9"/>
<reference evidence="3 4" key="1">
    <citation type="submission" date="2008-12" db="EMBL/GenBank/DDBJ databases">
        <authorList>
            <person name="Fulton L."/>
            <person name="Clifton S."/>
            <person name="Fulton B."/>
            <person name="Xu J."/>
            <person name="Minx P."/>
            <person name="Pepin K.H."/>
            <person name="Johnson M."/>
            <person name="Bhonagiri V."/>
            <person name="Nash W.E."/>
            <person name="Mardis E.R."/>
            <person name="Wilson R.K."/>
        </authorList>
    </citation>
    <scope>NUCLEOTIDE SEQUENCE [LARGE SCALE GENOMIC DNA]</scope>
    <source>
        <strain evidence="3 4">DSM 12042</strain>
    </source>
</reference>
<dbReference type="Gene3D" id="3.20.20.80">
    <property type="entry name" value="Glycosidases"/>
    <property type="match status" value="1"/>
</dbReference>
<evidence type="ECO:0000256" key="1">
    <source>
        <dbReference type="ARBA" id="ARBA00022729"/>
    </source>
</evidence>
<dbReference type="Pfam" id="PF02638">
    <property type="entry name" value="GHL10"/>
    <property type="match status" value="1"/>
</dbReference>
<protein>
    <recommendedName>
        <fullName evidence="2">Glycosyl hydrolase-like 10 domain-containing protein</fullName>
    </recommendedName>
</protein>
<dbReference type="PANTHER" id="PTHR43405:SF1">
    <property type="entry name" value="GLYCOSYL HYDROLASE DIGH"/>
    <property type="match status" value="1"/>
</dbReference>
<dbReference type="PANTHER" id="PTHR43405">
    <property type="entry name" value="GLYCOSYL HYDROLASE DIGH"/>
    <property type="match status" value="1"/>
</dbReference>
<sequence length="408" mass="46625">MKESELMHIKRILIAVFVILLIFAGCHPRKKTGTMGEVRAAWISYIELSSILDNRSETDYIQGVKTMLENLKAMNFNTVYVHASAFTDAYYPSQYYPTAQYVAGQIGQNVAYDPFGLFVQQAHEAGFHIEAWINPMRSFRTDQESQIPVSSVIGQWLSDPTMRGTRIVAEGDRWYLNPAYPEVRELICAVAKELAQNYPIDGLHLDDYFYPDGVSESFDQVAYQAYRQTGGELSLGDWRRQNINEMVASLYATVKQVDKTIQVGISPAGNLEYSVESIYGDVREWVRHDGYLDYILPQIYFGYEHGTLPFDQCLKQWEDLTQGTSTELIVGLAAYKINTVDNYAKDGKYEWQQHDDILKRQILELRDHAAVAGFSIFSYNSLFQPAAENAQRVSQELENLQELMIKTK</sequence>
<dbReference type="eggNOG" id="COG1649">
    <property type="taxonomic scope" value="Bacteria"/>
</dbReference>
<keyword evidence="1" id="KW-0732">Signal</keyword>
<dbReference type="AlphaFoldDB" id="B9Y560"/>
<comment type="caution">
    <text evidence="3">The sequence shown here is derived from an EMBL/GenBank/DDBJ whole genome shotgun (WGS) entry which is preliminary data.</text>
</comment>
<organism evidence="3 4">
    <name type="scientific">Holdemania filiformis DSM 12042</name>
    <dbReference type="NCBI Taxonomy" id="545696"/>
    <lineage>
        <taxon>Bacteria</taxon>
        <taxon>Bacillati</taxon>
        <taxon>Bacillota</taxon>
        <taxon>Erysipelotrichia</taxon>
        <taxon>Erysipelotrichales</taxon>
        <taxon>Erysipelotrichaceae</taxon>
        <taxon>Holdemania</taxon>
    </lineage>
</organism>
<name>B9Y560_9FIRM</name>
<dbReference type="InterPro" id="IPR017853">
    <property type="entry name" value="GH"/>
</dbReference>
<proteinExistence type="predicted"/>